<gene>
    <name evidence="1" type="ORF">JTE90_000769</name>
</gene>
<organism evidence="1 2">
    <name type="scientific">Oedothorax gibbosus</name>
    <dbReference type="NCBI Taxonomy" id="931172"/>
    <lineage>
        <taxon>Eukaryota</taxon>
        <taxon>Metazoa</taxon>
        <taxon>Ecdysozoa</taxon>
        <taxon>Arthropoda</taxon>
        <taxon>Chelicerata</taxon>
        <taxon>Arachnida</taxon>
        <taxon>Araneae</taxon>
        <taxon>Araneomorphae</taxon>
        <taxon>Entelegynae</taxon>
        <taxon>Araneoidea</taxon>
        <taxon>Linyphiidae</taxon>
        <taxon>Erigoninae</taxon>
        <taxon>Oedothorax</taxon>
    </lineage>
</organism>
<dbReference type="Proteomes" id="UP000827092">
    <property type="component" value="Unassembled WGS sequence"/>
</dbReference>
<keyword evidence="2" id="KW-1185">Reference proteome</keyword>
<sequence>MRIHSRSHSRLYAMPRELFLIEAFIHFAAKDIAGPGILKKCKRNANARQGAYSMAASAKARQEAFEKETRAAEVATDRAPNTQQGA</sequence>
<evidence type="ECO:0000313" key="2">
    <source>
        <dbReference type="Proteomes" id="UP000827092"/>
    </source>
</evidence>
<dbReference type="AlphaFoldDB" id="A0AAV6THS5"/>
<dbReference type="EMBL" id="JAFNEN010004557">
    <property type="protein sequence ID" value="KAG8171020.1"/>
    <property type="molecule type" value="Genomic_DNA"/>
</dbReference>
<comment type="caution">
    <text evidence="1">The sequence shown here is derived from an EMBL/GenBank/DDBJ whole genome shotgun (WGS) entry which is preliminary data.</text>
</comment>
<reference evidence="1 2" key="1">
    <citation type="journal article" date="2022" name="Nat. Ecol. Evol.">
        <title>A masculinizing supergene underlies an exaggerated male reproductive morph in a spider.</title>
        <authorList>
            <person name="Hendrickx F."/>
            <person name="De Corte Z."/>
            <person name="Sonet G."/>
            <person name="Van Belleghem S.M."/>
            <person name="Kostlbacher S."/>
            <person name="Vangestel C."/>
        </authorList>
    </citation>
    <scope>NUCLEOTIDE SEQUENCE [LARGE SCALE GENOMIC DNA]</scope>
    <source>
        <strain evidence="1">W744_W776</strain>
    </source>
</reference>
<evidence type="ECO:0000313" key="1">
    <source>
        <dbReference type="EMBL" id="KAG8171020.1"/>
    </source>
</evidence>
<protein>
    <submittedName>
        <fullName evidence="1">Uncharacterized protein</fullName>
    </submittedName>
</protein>
<accession>A0AAV6THS5</accession>
<proteinExistence type="predicted"/>
<name>A0AAV6THS5_9ARAC</name>